<sequence>MIGDAIRVVTGAVGRTVDSGERWLFDRKNATYGLAAMRILIGVAILGSLAVNFTNRHYVWGPGARWLTPWLTVDEYGFPFTSVFALDDGTTAFTIKYLLLVALAVAFTIGWRTRVVTPVLMIAIASLMRLNPLGDDAGDNIVRIMLLFLCFADTSMRWSLDARRRARPDYRPLVPLPPWVGTLFHNVALVAVATQVFMIYMTSGLSKVQGSMWQEGVGLYYPLRIGQYAPWPGLNELVYTNGVFVTIGSYLTVFVQVLFPLLLLRRGTRVLALLAIFAMHVGIAVTMALPWFSLAMIAADMVFIRDDTYQAAIRWARRSRQKQPAEPSPAEPEPAEVP</sequence>
<evidence type="ECO:0000256" key="2">
    <source>
        <dbReference type="ARBA" id="ARBA00022692"/>
    </source>
</evidence>
<gene>
    <name evidence="8" type="ORF">SAMN04488563_6306</name>
</gene>
<dbReference type="Pfam" id="PF05090">
    <property type="entry name" value="HTTM"/>
    <property type="match status" value="1"/>
</dbReference>
<reference evidence="9" key="1">
    <citation type="submission" date="2016-10" db="EMBL/GenBank/DDBJ databases">
        <authorList>
            <person name="Varghese N."/>
            <person name="Submissions S."/>
        </authorList>
    </citation>
    <scope>NUCLEOTIDE SEQUENCE [LARGE SCALE GENOMIC DNA]</scope>
    <source>
        <strain evidence="9">DSM 45079</strain>
    </source>
</reference>
<evidence type="ECO:0000313" key="9">
    <source>
        <dbReference type="Proteomes" id="UP000182977"/>
    </source>
</evidence>
<dbReference type="AlphaFoldDB" id="A0A1H2LL68"/>
<feature type="transmembrane region" description="Helical" evidence="6">
    <location>
        <begin position="179"/>
        <end position="201"/>
    </location>
</feature>
<dbReference type="EMBL" id="LT629791">
    <property type="protein sequence ID" value="SDU81341.1"/>
    <property type="molecule type" value="Genomic_DNA"/>
</dbReference>
<dbReference type="SMART" id="SM00752">
    <property type="entry name" value="HTTM"/>
    <property type="match status" value="1"/>
</dbReference>
<comment type="subcellular location">
    <subcellularLocation>
        <location evidence="1">Endomembrane system</location>
        <topology evidence="1">Multi-pass membrane protein</topology>
    </subcellularLocation>
</comment>
<dbReference type="STRING" id="419479.SAMN04488563_6306"/>
<feature type="transmembrane region" description="Helical" evidence="6">
    <location>
        <begin position="238"/>
        <end position="263"/>
    </location>
</feature>
<dbReference type="InterPro" id="IPR052964">
    <property type="entry name" value="Sporulation_signal_mat"/>
</dbReference>
<dbReference type="InterPro" id="IPR053934">
    <property type="entry name" value="HTTM_dom"/>
</dbReference>
<dbReference type="PANTHER" id="PTHR39535">
    <property type="entry name" value="SPORULATION-DELAYING PROTEIN SDPB"/>
    <property type="match status" value="1"/>
</dbReference>
<feature type="transmembrane region" description="Helical" evidence="6">
    <location>
        <begin position="89"/>
        <end position="108"/>
    </location>
</feature>
<protein>
    <submittedName>
        <fullName evidence="8">Vitamin K-dependent gamma-carboxylase</fullName>
    </submittedName>
</protein>
<dbReference type="PANTHER" id="PTHR39535:SF2">
    <property type="entry name" value="HTTM DOMAIN-CONTAINING PROTEIN"/>
    <property type="match status" value="1"/>
</dbReference>
<dbReference type="InterPro" id="IPR011020">
    <property type="entry name" value="HTTM-like"/>
</dbReference>
<evidence type="ECO:0000256" key="1">
    <source>
        <dbReference type="ARBA" id="ARBA00004127"/>
    </source>
</evidence>
<organism evidence="8 9">
    <name type="scientific">Jiangella alkaliphila</name>
    <dbReference type="NCBI Taxonomy" id="419479"/>
    <lineage>
        <taxon>Bacteria</taxon>
        <taxon>Bacillati</taxon>
        <taxon>Actinomycetota</taxon>
        <taxon>Actinomycetes</taxon>
        <taxon>Jiangellales</taxon>
        <taxon>Jiangellaceae</taxon>
        <taxon>Jiangella</taxon>
    </lineage>
</organism>
<dbReference type="OrthoDB" id="128729at2"/>
<feature type="region of interest" description="Disordered" evidence="5">
    <location>
        <begin position="319"/>
        <end position="338"/>
    </location>
</feature>
<feature type="transmembrane region" description="Helical" evidence="6">
    <location>
        <begin position="32"/>
        <end position="53"/>
    </location>
</feature>
<evidence type="ECO:0000256" key="6">
    <source>
        <dbReference type="SAM" id="Phobius"/>
    </source>
</evidence>
<evidence type="ECO:0000256" key="5">
    <source>
        <dbReference type="SAM" id="MobiDB-lite"/>
    </source>
</evidence>
<keyword evidence="2 6" id="KW-0812">Transmembrane</keyword>
<name>A0A1H2LL68_9ACTN</name>
<evidence type="ECO:0000259" key="7">
    <source>
        <dbReference type="SMART" id="SM00752"/>
    </source>
</evidence>
<evidence type="ECO:0000256" key="4">
    <source>
        <dbReference type="ARBA" id="ARBA00023136"/>
    </source>
</evidence>
<evidence type="ECO:0000256" key="3">
    <source>
        <dbReference type="ARBA" id="ARBA00022989"/>
    </source>
</evidence>
<feature type="compositionally biased region" description="Pro residues" evidence="5">
    <location>
        <begin position="326"/>
        <end position="338"/>
    </location>
</feature>
<evidence type="ECO:0000313" key="8">
    <source>
        <dbReference type="EMBL" id="SDU81341.1"/>
    </source>
</evidence>
<keyword evidence="4 6" id="KW-0472">Membrane</keyword>
<feature type="domain" description="HTTM-like" evidence="7">
    <location>
        <begin position="26"/>
        <end position="308"/>
    </location>
</feature>
<accession>A0A1H2LL68</accession>
<dbReference type="Proteomes" id="UP000182977">
    <property type="component" value="Chromosome I"/>
</dbReference>
<dbReference type="GO" id="GO:0012505">
    <property type="term" value="C:endomembrane system"/>
    <property type="evidence" value="ECO:0007669"/>
    <property type="project" value="UniProtKB-SubCell"/>
</dbReference>
<proteinExistence type="predicted"/>
<keyword evidence="9" id="KW-1185">Reference proteome</keyword>
<feature type="transmembrane region" description="Helical" evidence="6">
    <location>
        <begin position="270"/>
        <end position="292"/>
    </location>
</feature>
<dbReference type="RefSeq" id="WP_046768788.1">
    <property type="nucleotide sequence ID" value="NZ_KQ061228.1"/>
</dbReference>
<keyword evidence="3 6" id="KW-1133">Transmembrane helix</keyword>